<organism evidence="2 3">
    <name type="scientific">Kaistia soli DSM 19436</name>
    <dbReference type="NCBI Taxonomy" id="1122133"/>
    <lineage>
        <taxon>Bacteria</taxon>
        <taxon>Pseudomonadati</taxon>
        <taxon>Pseudomonadota</taxon>
        <taxon>Alphaproteobacteria</taxon>
        <taxon>Hyphomicrobiales</taxon>
        <taxon>Kaistiaceae</taxon>
        <taxon>Kaistia</taxon>
    </lineage>
</organism>
<evidence type="ECO:0000259" key="1">
    <source>
        <dbReference type="Pfam" id="PF13643"/>
    </source>
</evidence>
<accession>A0A1M5D2L7</accession>
<evidence type="ECO:0000313" key="2">
    <source>
        <dbReference type="EMBL" id="SHF61115.1"/>
    </source>
</evidence>
<dbReference type="Pfam" id="PF13643">
    <property type="entry name" value="DUF4145"/>
    <property type="match status" value="1"/>
</dbReference>
<dbReference type="EMBL" id="FQUP01000002">
    <property type="protein sequence ID" value="SHF61115.1"/>
    <property type="molecule type" value="Genomic_DNA"/>
</dbReference>
<dbReference type="RefSeq" id="WP_244540227.1">
    <property type="nucleotide sequence ID" value="NZ_FQUP01000002.1"/>
</dbReference>
<dbReference type="AlphaFoldDB" id="A0A1M5D2L7"/>
<sequence length="211" mass="22859">MPPKDVKLRCPYCRHAGVFHPSEQSLDAGWLEQRRRTDGIVENIQCGAGIRICPNPDCRGIILVHVEGGKLVSSLPSELIDFDATALPQAILSSIEEALKCHAAGAYKASALMIRRVLEEVCKDKGATGGNLKDRLSKLSTSIIIPSELLAAADELRILGNDAAHVEAQAYDDIGIDESGLAIDMAKEILKATYQYASLVERLKALKKVAR</sequence>
<dbReference type="InterPro" id="IPR025285">
    <property type="entry name" value="DUF4145"/>
</dbReference>
<feature type="domain" description="DUF4145" evidence="1">
    <location>
        <begin position="96"/>
        <end position="185"/>
    </location>
</feature>
<name>A0A1M5D2L7_9HYPH</name>
<protein>
    <recommendedName>
        <fullName evidence="1">DUF4145 domain-containing protein</fullName>
    </recommendedName>
</protein>
<proteinExistence type="predicted"/>
<gene>
    <name evidence="2" type="ORF">SAMN02745157_2539</name>
</gene>
<dbReference type="Proteomes" id="UP000184485">
    <property type="component" value="Unassembled WGS sequence"/>
</dbReference>
<reference evidence="2 3" key="1">
    <citation type="submission" date="2016-11" db="EMBL/GenBank/DDBJ databases">
        <authorList>
            <person name="Jaros S."/>
            <person name="Januszkiewicz K."/>
            <person name="Wedrychowicz H."/>
        </authorList>
    </citation>
    <scope>NUCLEOTIDE SEQUENCE [LARGE SCALE GENOMIC DNA]</scope>
    <source>
        <strain evidence="2 3">DSM 19436</strain>
    </source>
</reference>
<keyword evidence="3" id="KW-1185">Reference proteome</keyword>
<evidence type="ECO:0000313" key="3">
    <source>
        <dbReference type="Proteomes" id="UP000184485"/>
    </source>
</evidence>